<reference evidence="1" key="1">
    <citation type="submission" date="2021-03" db="EMBL/GenBank/DDBJ databases">
        <title>Evolutionary priming and transition to the ectomycorrhizal habit in an iconic lineage of mushroom-forming fungi: is preadaptation a requirement?</title>
        <authorList>
            <consortium name="DOE Joint Genome Institute"/>
            <person name="Looney B.P."/>
            <person name="Miyauchi S."/>
            <person name="Morin E."/>
            <person name="Drula E."/>
            <person name="Courty P.E."/>
            <person name="Chicoki N."/>
            <person name="Fauchery L."/>
            <person name="Kohler A."/>
            <person name="Kuo A."/>
            <person name="LaButti K."/>
            <person name="Pangilinan J."/>
            <person name="Lipzen A."/>
            <person name="Riley R."/>
            <person name="Andreopoulos W."/>
            <person name="He G."/>
            <person name="Johnson J."/>
            <person name="Barry K.W."/>
            <person name="Grigoriev I.V."/>
            <person name="Nagy L."/>
            <person name="Hibbett D."/>
            <person name="Henrissat B."/>
            <person name="Matheny P.B."/>
            <person name="Labbe J."/>
            <person name="Martin A.F."/>
        </authorList>
    </citation>
    <scope>NUCLEOTIDE SEQUENCE</scope>
    <source>
        <strain evidence="1">BPL698</strain>
    </source>
</reference>
<proteinExistence type="predicted"/>
<evidence type="ECO:0000313" key="1">
    <source>
        <dbReference type="EMBL" id="KAI9459392.1"/>
    </source>
</evidence>
<keyword evidence="2" id="KW-1185">Reference proteome</keyword>
<comment type="caution">
    <text evidence="1">The sequence shown here is derived from an EMBL/GenBank/DDBJ whole genome shotgun (WGS) entry which is preliminary data.</text>
</comment>
<name>A0ACC0U3E9_9AGAM</name>
<dbReference type="Proteomes" id="UP001207468">
    <property type="component" value="Unassembled WGS sequence"/>
</dbReference>
<sequence length="165" mass="17513">MRLFLTPLSVLLLAVLVLAHPNPKSNGALSISGTKITNGTIESRSNPCGLLKWGRKASVYHPGVCSPTIPFLMENGDHGSNDEKVLAGAVGMGIPATFQGSLRGNGSSTSSMKGPLNEHAPPDYHLLEIGLFTRTRAGLATVMGTLFSVSTCGRRRWRVVSLTRS</sequence>
<evidence type="ECO:0000313" key="2">
    <source>
        <dbReference type="Proteomes" id="UP001207468"/>
    </source>
</evidence>
<accession>A0ACC0U3E9</accession>
<protein>
    <submittedName>
        <fullName evidence="1">Uncharacterized protein</fullName>
    </submittedName>
</protein>
<dbReference type="EMBL" id="JAGFNK010000199">
    <property type="protein sequence ID" value="KAI9459392.1"/>
    <property type="molecule type" value="Genomic_DNA"/>
</dbReference>
<organism evidence="1 2">
    <name type="scientific">Russula earlei</name>
    <dbReference type="NCBI Taxonomy" id="71964"/>
    <lineage>
        <taxon>Eukaryota</taxon>
        <taxon>Fungi</taxon>
        <taxon>Dikarya</taxon>
        <taxon>Basidiomycota</taxon>
        <taxon>Agaricomycotina</taxon>
        <taxon>Agaricomycetes</taxon>
        <taxon>Russulales</taxon>
        <taxon>Russulaceae</taxon>
        <taxon>Russula</taxon>
    </lineage>
</organism>
<gene>
    <name evidence="1" type="ORF">F5148DRAFT_1150850</name>
</gene>